<feature type="compositionally biased region" description="Polar residues" evidence="3">
    <location>
        <begin position="256"/>
        <end position="277"/>
    </location>
</feature>
<organism evidence="5 6">
    <name type="scientific">Crenothrix polyspora</name>
    <dbReference type="NCBI Taxonomy" id="360316"/>
    <lineage>
        <taxon>Bacteria</taxon>
        <taxon>Pseudomonadati</taxon>
        <taxon>Pseudomonadota</taxon>
        <taxon>Gammaproteobacteria</taxon>
        <taxon>Methylococcales</taxon>
        <taxon>Crenotrichaceae</taxon>
        <taxon>Crenothrix</taxon>
    </lineage>
</organism>
<dbReference type="AlphaFoldDB" id="A0A1R4H8U6"/>
<dbReference type="EMBL" id="FUKJ01000203">
    <property type="protein sequence ID" value="SJM92653.1"/>
    <property type="molecule type" value="Genomic_DNA"/>
</dbReference>
<proteinExistence type="inferred from homology"/>
<feature type="chain" id="PRO_5013363206" evidence="4">
    <location>
        <begin position="28"/>
        <end position="315"/>
    </location>
</feature>
<dbReference type="GO" id="GO:0120010">
    <property type="term" value="P:intermembrane phospholipid transfer"/>
    <property type="evidence" value="ECO:0007669"/>
    <property type="project" value="TreeGrafter"/>
</dbReference>
<dbReference type="Pfam" id="PF04333">
    <property type="entry name" value="MlaA"/>
    <property type="match status" value="1"/>
</dbReference>
<dbReference type="OrthoDB" id="9785326at2"/>
<accession>A0A1R4H8U6</accession>
<dbReference type="RefSeq" id="WP_087147060.1">
    <property type="nucleotide sequence ID" value="NZ_FUKJ01000203.1"/>
</dbReference>
<dbReference type="Proteomes" id="UP000195442">
    <property type="component" value="Unassembled WGS sequence"/>
</dbReference>
<keyword evidence="5" id="KW-0449">Lipoprotein</keyword>
<dbReference type="InterPro" id="IPR007428">
    <property type="entry name" value="MlaA"/>
</dbReference>
<reference evidence="6" key="1">
    <citation type="submission" date="2017-02" db="EMBL/GenBank/DDBJ databases">
        <authorList>
            <person name="Daims H."/>
        </authorList>
    </citation>
    <scope>NUCLEOTIDE SEQUENCE [LARGE SCALE GENOMIC DNA]</scope>
</reference>
<name>A0A1R4H8U6_9GAMM</name>
<evidence type="ECO:0000256" key="1">
    <source>
        <dbReference type="ARBA" id="ARBA00010634"/>
    </source>
</evidence>
<evidence type="ECO:0000256" key="4">
    <source>
        <dbReference type="SAM" id="SignalP"/>
    </source>
</evidence>
<evidence type="ECO:0000313" key="5">
    <source>
        <dbReference type="EMBL" id="SJM92653.1"/>
    </source>
</evidence>
<evidence type="ECO:0000313" key="6">
    <source>
        <dbReference type="Proteomes" id="UP000195442"/>
    </source>
</evidence>
<evidence type="ECO:0000256" key="3">
    <source>
        <dbReference type="SAM" id="MobiDB-lite"/>
    </source>
</evidence>
<dbReference type="GO" id="GO:0016020">
    <property type="term" value="C:membrane"/>
    <property type="evidence" value="ECO:0007669"/>
    <property type="project" value="InterPro"/>
</dbReference>
<feature type="signal peptide" evidence="4">
    <location>
        <begin position="1"/>
        <end position="27"/>
    </location>
</feature>
<comment type="similarity">
    <text evidence="1">Belongs to the MlaA family.</text>
</comment>
<evidence type="ECO:0000256" key="2">
    <source>
        <dbReference type="ARBA" id="ARBA00022729"/>
    </source>
</evidence>
<sequence length="315" mass="33392">MNMQKNTVRKPLVLFSLIAAINLAGCAAKKVATNPDDPWESWNRGAQSFNNDVDKAVLKPMAKGYKDVAPGPVNQGVTNFFSNINDVGVSVNELLQLKFIQSGMDVSRFLINSTVGVAGIFDVASKLNLPKHNEDFGQTLGFWGVPSGSYTVLPLLGASSPRDAVGLLGDALLNPLTYVSIFGGVAANAATTGSTLLDVTDTRSDLMSTEKIVDEGAVDRYDFIKNAYQQHREYLIHDGNPPEDSDDLLSEDKNTADTGSNAASLQVTNPGNGTLTNGSGGVPVIDNSKTLAPADNGPVPIIDNSKHFLELSAPD</sequence>
<dbReference type="PANTHER" id="PTHR30035:SF3">
    <property type="entry name" value="INTERMEMBRANE PHOSPHOLIPID TRANSPORT SYSTEM LIPOPROTEIN MLAA"/>
    <property type="match status" value="1"/>
</dbReference>
<keyword evidence="6" id="KW-1185">Reference proteome</keyword>
<protein>
    <submittedName>
        <fullName evidence="5">Surface lipoprotein</fullName>
    </submittedName>
</protein>
<dbReference type="PANTHER" id="PTHR30035">
    <property type="entry name" value="LIPOPROTEIN VACJ-RELATED"/>
    <property type="match status" value="1"/>
</dbReference>
<gene>
    <name evidence="5" type="ORF">CRENPOLYSF2_2810004</name>
</gene>
<keyword evidence="2 4" id="KW-0732">Signal</keyword>
<feature type="region of interest" description="Disordered" evidence="3">
    <location>
        <begin position="236"/>
        <end position="280"/>
    </location>
</feature>
<dbReference type="PRINTS" id="PR01805">
    <property type="entry name" value="VACJLIPOPROT"/>
</dbReference>